<dbReference type="InParanoid" id="H1YYB9"/>
<keyword evidence="2" id="KW-1185">Reference proteome</keyword>
<dbReference type="HOGENOM" id="CLU_213005_0_0_2"/>
<accession>H1YYB9</accession>
<dbReference type="STRING" id="937775.Metlim_0061"/>
<proteinExistence type="predicted"/>
<protein>
    <submittedName>
        <fullName evidence="1">Uncharacterized protein</fullName>
    </submittedName>
</protein>
<dbReference type="EMBL" id="CM001436">
    <property type="protein sequence ID" value="EHQ34214.1"/>
    <property type="molecule type" value="Genomic_DNA"/>
</dbReference>
<dbReference type="AlphaFoldDB" id="H1YYB9"/>
<organism evidence="1 2">
    <name type="scientific">Methanoplanus limicola DSM 2279</name>
    <dbReference type="NCBI Taxonomy" id="937775"/>
    <lineage>
        <taxon>Archaea</taxon>
        <taxon>Methanobacteriati</taxon>
        <taxon>Methanobacteriota</taxon>
        <taxon>Stenosarchaea group</taxon>
        <taxon>Methanomicrobia</taxon>
        <taxon>Methanomicrobiales</taxon>
        <taxon>Methanomicrobiaceae</taxon>
        <taxon>Methanoplanus</taxon>
    </lineage>
</organism>
<evidence type="ECO:0000313" key="2">
    <source>
        <dbReference type="Proteomes" id="UP000005741"/>
    </source>
</evidence>
<dbReference type="Proteomes" id="UP000005741">
    <property type="component" value="Chromosome"/>
</dbReference>
<name>H1YYB9_9EURY</name>
<sequence>MAKPIELGLTLSGSDARRFNKYMRHPTYPKKAREMLKNAAKRAEYKTD</sequence>
<dbReference type="RefSeq" id="WP_004075794.1">
    <property type="nucleotide sequence ID" value="NZ_CM001436.1"/>
</dbReference>
<evidence type="ECO:0000313" key="1">
    <source>
        <dbReference type="EMBL" id="EHQ34214.1"/>
    </source>
</evidence>
<gene>
    <name evidence="1" type="ORF">Metlim_0061</name>
</gene>
<dbReference type="OrthoDB" id="105653at2157"/>
<reference evidence="1 2" key="1">
    <citation type="submission" date="2011-10" db="EMBL/GenBank/DDBJ databases">
        <title>The Improved High-Quality Draft genome of Methanoplanus limicola DSM 2279.</title>
        <authorList>
            <consortium name="US DOE Joint Genome Institute (JGI-PGF)"/>
            <person name="Lucas S."/>
            <person name="Copeland A."/>
            <person name="Lapidus A."/>
            <person name="Glavina del Rio T."/>
            <person name="Dalin E."/>
            <person name="Tice H."/>
            <person name="Bruce D."/>
            <person name="Goodwin L."/>
            <person name="Pitluck S."/>
            <person name="Peters L."/>
            <person name="Mikhailova N."/>
            <person name="Lu M."/>
            <person name="Kyrpides N."/>
            <person name="Mavromatis K."/>
            <person name="Ivanova N."/>
            <person name="Markowitz V."/>
            <person name="Cheng J.-F."/>
            <person name="Hugenholtz P."/>
            <person name="Woyke T."/>
            <person name="Wu D."/>
            <person name="Wirth R."/>
            <person name="Brambilla E.-M."/>
            <person name="Klenk H.-P."/>
            <person name="Eisen J.A."/>
        </authorList>
    </citation>
    <scope>NUCLEOTIDE SEQUENCE [LARGE SCALE GENOMIC DNA]</scope>
    <source>
        <strain evidence="1 2">DSM 2279</strain>
    </source>
</reference>